<dbReference type="EMBL" id="JBHSNC010000003">
    <property type="protein sequence ID" value="MFC5528007.1"/>
    <property type="molecule type" value="Genomic_DNA"/>
</dbReference>
<gene>
    <name evidence="2" type="ORF">ACFPQ4_00840</name>
</gene>
<keyword evidence="3" id="KW-1185">Reference proteome</keyword>
<dbReference type="Proteomes" id="UP001596108">
    <property type="component" value="Unassembled WGS sequence"/>
</dbReference>
<comment type="caution">
    <text evidence="2">The sequence shown here is derived from an EMBL/GenBank/DDBJ whole genome shotgun (WGS) entry which is preliminary data.</text>
</comment>
<name>A0ABW0QV16_9BACL</name>
<evidence type="ECO:0000313" key="3">
    <source>
        <dbReference type="Proteomes" id="UP001596108"/>
    </source>
</evidence>
<protein>
    <submittedName>
        <fullName evidence="2">Ribosomal L7Ae/L30e/S12e/Gadd45 family protein</fullName>
    </submittedName>
</protein>
<feature type="domain" description="Ribosomal protein eL8/eL30/eS12/Gadd45" evidence="1">
    <location>
        <begin position="4"/>
        <end position="84"/>
    </location>
</feature>
<dbReference type="Gene3D" id="3.30.1330.30">
    <property type="match status" value="1"/>
</dbReference>
<dbReference type="SUPFAM" id="SSF55315">
    <property type="entry name" value="L30e-like"/>
    <property type="match status" value="1"/>
</dbReference>
<accession>A0ABW0QV16</accession>
<evidence type="ECO:0000259" key="1">
    <source>
        <dbReference type="Pfam" id="PF01248"/>
    </source>
</evidence>
<dbReference type="Pfam" id="PF01248">
    <property type="entry name" value="Ribosomal_L7Ae"/>
    <property type="match status" value="1"/>
</dbReference>
<reference evidence="3" key="1">
    <citation type="journal article" date="2019" name="Int. J. Syst. Evol. Microbiol.">
        <title>The Global Catalogue of Microorganisms (GCM) 10K type strain sequencing project: providing services to taxonomists for standard genome sequencing and annotation.</title>
        <authorList>
            <consortium name="The Broad Institute Genomics Platform"/>
            <consortium name="The Broad Institute Genome Sequencing Center for Infectious Disease"/>
            <person name="Wu L."/>
            <person name="Ma J."/>
        </authorList>
    </citation>
    <scope>NUCLEOTIDE SEQUENCE [LARGE SCALE GENOMIC DNA]</scope>
    <source>
        <strain evidence="3">CGMCC 1.18578</strain>
    </source>
</reference>
<organism evidence="2 3">
    <name type="scientific">Cohnella yongneupensis</name>
    <dbReference type="NCBI Taxonomy" id="425006"/>
    <lineage>
        <taxon>Bacteria</taxon>
        <taxon>Bacillati</taxon>
        <taxon>Bacillota</taxon>
        <taxon>Bacilli</taxon>
        <taxon>Bacillales</taxon>
        <taxon>Paenibacillaceae</taxon>
        <taxon>Cohnella</taxon>
    </lineage>
</organism>
<dbReference type="InterPro" id="IPR029064">
    <property type="entry name" value="Ribosomal_eL30-like_sf"/>
</dbReference>
<dbReference type="RefSeq" id="WP_378109816.1">
    <property type="nucleotide sequence ID" value="NZ_JBHSNC010000003.1"/>
</dbReference>
<dbReference type="InterPro" id="IPR004038">
    <property type="entry name" value="Ribosomal_eL8/eL30/eS12/Gad45"/>
</dbReference>
<evidence type="ECO:0000313" key="2">
    <source>
        <dbReference type="EMBL" id="MFC5528007.1"/>
    </source>
</evidence>
<sequence>MTTVNKRLQSGQARIGMKQTLKSVELGEAIQVYVAQDADPRMLKRIEQLCMQHNVPMTVVDSMNSLGKSCGIGVGAAMAAIVEDK</sequence>
<proteinExistence type="predicted"/>
<dbReference type="PRINTS" id="PR00884">
    <property type="entry name" value="RIBOSOMALHS6"/>
</dbReference>